<dbReference type="Proteomes" id="UP000318681">
    <property type="component" value="Unassembled WGS sequence"/>
</dbReference>
<keyword evidence="6" id="KW-1185">Reference proteome</keyword>
<comment type="caution">
    <text evidence="5">The sequence shown here is derived from an EMBL/GenBank/DDBJ whole genome shotgun (WGS) entry which is preliminary data.</text>
</comment>
<feature type="non-terminal residue" evidence="5">
    <location>
        <position position="1"/>
    </location>
</feature>
<reference evidence="5 6" key="1">
    <citation type="submission" date="2019-07" db="EMBL/GenBank/DDBJ databases">
        <title>Sphingomonas solaris sp. nov., isolated from a solar panel from Boston, Massachusetts.</title>
        <authorList>
            <person name="Tanner K."/>
            <person name="Pascual J."/>
            <person name="Mancuso C."/>
            <person name="Pereto J."/>
            <person name="Khalil A."/>
            <person name="Vilanova C."/>
        </authorList>
    </citation>
    <scope>NUCLEOTIDE SEQUENCE [LARGE SCALE GENOMIC DNA]</scope>
    <source>
        <strain evidence="5 6">R4DWN</strain>
    </source>
</reference>
<dbReference type="RefSeq" id="WP_338062073.1">
    <property type="nucleotide sequence ID" value="NZ_VNIM01000031.1"/>
</dbReference>
<dbReference type="GO" id="GO:0008934">
    <property type="term" value="F:inositol monophosphate 1-phosphatase activity"/>
    <property type="evidence" value="ECO:0007669"/>
    <property type="project" value="TreeGrafter"/>
</dbReference>
<dbReference type="PRINTS" id="PR00377">
    <property type="entry name" value="IMPHPHTASES"/>
</dbReference>
<evidence type="ECO:0000256" key="4">
    <source>
        <dbReference type="PIRSR" id="PIRSR600760-2"/>
    </source>
</evidence>
<dbReference type="SUPFAM" id="SSF56655">
    <property type="entry name" value="Carbohydrate phosphatase"/>
    <property type="match status" value="1"/>
</dbReference>
<dbReference type="EMBL" id="VNIM01000031">
    <property type="protein sequence ID" value="TVV74598.1"/>
    <property type="molecule type" value="Genomic_DNA"/>
</dbReference>
<feature type="binding site" evidence="4">
    <location>
        <position position="72"/>
    </location>
    <ligand>
        <name>Mg(2+)</name>
        <dbReference type="ChEBI" id="CHEBI:18420"/>
        <label>1</label>
        <note>catalytic</note>
    </ligand>
</feature>
<dbReference type="GO" id="GO:0007165">
    <property type="term" value="P:signal transduction"/>
    <property type="evidence" value="ECO:0007669"/>
    <property type="project" value="TreeGrafter"/>
</dbReference>
<dbReference type="Gene3D" id="3.40.190.80">
    <property type="match status" value="1"/>
</dbReference>
<dbReference type="InterPro" id="IPR000760">
    <property type="entry name" value="Inositol_monophosphatase-like"/>
</dbReference>
<dbReference type="Pfam" id="PF00459">
    <property type="entry name" value="Inositol_P"/>
    <property type="match status" value="1"/>
</dbReference>
<evidence type="ECO:0000256" key="1">
    <source>
        <dbReference type="ARBA" id="ARBA00009759"/>
    </source>
</evidence>
<evidence type="ECO:0000313" key="6">
    <source>
        <dbReference type="Proteomes" id="UP000318681"/>
    </source>
</evidence>
<dbReference type="PROSITE" id="PS00630">
    <property type="entry name" value="IMP_2"/>
    <property type="match status" value="1"/>
</dbReference>
<dbReference type="InterPro" id="IPR020550">
    <property type="entry name" value="Inositol_monophosphatase_CS"/>
</dbReference>
<proteinExistence type="inferred from homology"/>
<evidence type="ECO:0000256" key="2">
    <source>
        <dbReference type="ARBA" id="ARBA00022723"/>
    </source>
</evidence>
<gene>
    <name evidence="5" type="ORF">FOY91_09510</name>
</gene>
<protein>
    <submittedName>
        <fullName evidence="5">3'(2'),5'-bisphosphate nucleotidase CysQ</fullName>
    </submittedName>
</protein>
<dbReference type="PANTHER" id="PTHR20854">
    <property type="entry name" value="INOSITOL MONOPHOSPHATASE"/>
    <property type="match status" value="1"/>
</dbReference>
<keyword evidence="3 4" id="KW-0460">Magnesium</keyword>
<sequence>EAGGGATCNGVSVHVRDRDRLPGARVPADSLPKQDGDLVTVAKPNSIALRMAMVACGEADLLASLRWGHEWDIAAAALIAQEAGATVTDARGQPLRYNSTKGEMFGVLATAPGIHDAAVARLAGRAAAAVVR</sequence>
<dbReference type="GO" id="GO:0046854">
    <property type="term" value="P:phosphatidylinositol phosphate biosynthetic process"/>
    <property type="evidence" value="ECO:0007669"/>
    <property type="project" value="InterPro"/>
</dbReference>
<name>A0A558R5G9_9SPHN</name>
<dbReference type="GO" id="GO:0006020">
    <property type="term" value="P:inositol metabolic process"/>
    <property type="evidence" value="ECO:0007669"/>
    <property type="project" value="TreeGrafter"/>
</dbReference>
<organism evidence="5 6">
    <name type="scientific">Alterirhizorhabdus solaris</name>
    <dbReference type="NCBI Taxonomy" id="2529389"/>
    <lineage>
        <taxon>Bacteria</taxon>
        <taxon>Pseudomonadati</taxon>
        <taxon>Pseudomonadota</taxon>
        <taxon>Alphaproteobacteria</taxon>
        <taxon>Sphingomonadales</taxon>
        <taxon>Rhizorhabdaceae</taxon>
        <taxon>Alterirhizorhabdus</taxon>
    </lineage>
</organism>
<dbReference type="AlphaFoldDB" id="A0A558R5G9"/>
<evidence type="ECO:0000256" key="3">
    <source>
        <dbReference type="ARBA" id="ARBA00022842"/>
    </source>
</evidence>
<evidence type="ECO:0000313" key="5">
    <source>
        <dbReference type="EMBL" id="TVV74598.1"/>
    </source>
</evidence>
<accession>A0A558R5G9</accession>
<dbReference type="GO" id="GO:0046872">
    <property type="term" value="F:metal ion binding"/>
    <property type="evidence" value="ECO:0007669"/>
    <property type="project" value="UniProtKB-KW"/>
</dbReference>
<comment type="cofactor">
    <cofactor evidence="4">
        <name>Mg(2+)</name>
        <dbReference type="ChEBI" id="CHEBI:18420"/>
    </cofactor>
</comment>
<comment type="similarity">
    <text evidence="1">Belongs to the inositol monophosphatase superfamily.</text>
</comment>
<keyword evidence="2 4" id="KW-0479">Metal-binding</keyword>
<dbReference type="PANTHER" id="PTHR20854:SF4">
    <property type="entry name" value="INOSITOL-1-MONOPHOSPHATASE-RELATED"/>
    <property type="match status" value="1"/>
</dbReference>